<accession>A0A835CNX2</accession>
<dbReference type="FunFam" id="1.10.10.10:FF:000029">
    <property type="entry name" value="Proliferation-associated 2G4, a"/>
    <property type="match status" value="1"/>
</dbReference>
<evidence type="ECO:0000313" key="3">
    <source>
        <dbReference type="EMBL" id="KAF7991259.1"/>
    </source>
</evidence>
<evidence type="ECO:0000256" key="1">
    <source>
        <dbReference type="ARBA" id="ARBA00007319"/>
    </source>
</evidence>
<dbReference type="SUPFAM" id="SSF46785">
    <property type="entry name" value="Winged helix' DNA-binding domain"/>
    <property type="match status" value="1"/>
</dbReference>
<dbReference type="InterPro" id="IPR004545">
    <property type="entry name" value="PA2G4"/>
</dbReference>
<organism evidence="3 4">
    <name type="scientific">Aphidius gifuensis</name>
    <name type="common">Parasitoid wasp</name>
    <dbReference type="NCBI Taxonomy" id="684658"/>
    <lineage>
        <taxon>Eukaryota</taxon>
        <taxon>Metazoa</taxon>
        <taxon>Ecdysozoa</taxon>
        <taxon>Arthropoda</taxon>
        <taxon>Hexapoda</taxon>
        <taxon>Insecta</taxon>
        <taxon>Pterygota</taxon>
        <taxon>Neoptera</taxon>
        <taxon>Endopterygota</taxon>
        <taxon>Hymenoptera</taxon>
        <taxon>Apocrita</taxon>
        <taxon>Ichneumonoidea</taxon>
        <taxon>Braconidae</taxon>
        <taxon>Aphidiinae</taxon>
        <taxon>Aphidius</taxon>
    </lineage>
</organism>
<dbReference type="NCBIfam" id="TIGR00495">
    <property type="entry name" value="crvDNA_42K"/>
    <property type="match status" value="1"/>
</dbReference>
<dbReference type="Gene3D" id="1.10.10.10">
    <property type="entry name" value="Winged helix-like DNA-binding domain superfamily/Winged helix DNA-binding domain"/>
    <property type="match status" value="1"/>
</dbReference>
<evidence type="ECO:0000259" key="2">
    <source>
        <dbReference type="Pfam" id="PF00557"/>
    </source>
</evidence>
<dbReference type="InterPro" id="IPR000994">
    <property type="entry name" value="Pept_M24"/>
</dbReference>
<dbReference type="InterPro" id="IPR036390">
    <property type="entry name" value="WH_DNA-bd_sf"/>
</dbReference>
<dbReference type="InterPro" id="IPR036005">
    <property type="entry name" value="Creatinase/aminopeptidase-like"/>
</dbReference>
<dbReference type="CDD" id="cd01089">
    <property type="entry name" value="PA2G4-like"/>
    <property type="match status" value="1"/>
</dbReference>
<evidence type="ECO:0000313" key="4">
    <source>
        <dbReference type="Proteomes" id="UP000639338"/>
    </source>
</evidence>
<dbReference type="InterPro" id="IPR036388">
    <property type="entry name" value="WH-like_DNA-bd_sf"/>
</dbReference>
<gene>
    <name evidence="3" type="ORF">HCN44_002821</name>
</gene>
<comment type="caution">
    <text evidence="3">The sequence shown here is derived from an EMBL/GenBank/DDBJ whole genome shotgun (WGS) entry which is preliminary data.</text>
</comment>
<dbReference type="OrthoDB" id="5876363at2759"/>
<keyword evidence="4" id="KW-1185">Reference proteome</keyword>
<dbReference type="Pfam" id="PF00557">
    <property type="entry name" value="Peptidase_M24"/>
    <property type="match status" value="1"/>
</dbReference>
<comment type="similarity">
    <text evidence="1">Belongs to the peptidase M24 family.</text>
</comment>
<protein>
    <recommendedName>
        <fullName evidence="2">Peptidase M24 domain-containing protein</fullName>
    </recommendedName>
</protein>
<dbReference type="AlphaFoldDB" id="A0A835CNX2"/>
<reference evidence="3 4" key="1">
    <citation type="submission" date="2020-08" db="EMBL/GenBank/DDBJ databases">
        <title>Aphidius gifuensis genome sequencing and assembly.</title>
        <authorList>
            <person name="Du Z."/>
        </authorList>
    </citation>
    <scope>NUCLEOTIDE SEQUENCE [LARGE SCALE GENOMIC DNA]</scope>
    <source>
        <strain evidence="3">YNYX2018</strain>
        <tissue evidence="3">Adults</tissue>
    </source>
</reference>
<dbReference type="Gene3D" id="3.90.230.10">
    <property type="entry name" value="Creatinase/methionine aminopeptidase superfamily"/>
    <property type="match status" value="1"/>
</dbReference>
<dbReference type="EMBL" id="JACMRX010000004">
    <property type="protein sequence ID" value="KAF7991259.1"/>
    <property type="molecule type" value="Genomic_DNA"/>
</dbReference>
<feature type="domain" description="Peptidase M24" evidence="2">
    <location>
        <begin position="19"/>
        <end position="243"/>
    </location>
</feature>
<name>A0A835CNX2_APHGI</name>
<dbReference type="InterPro" id="IPR047113">
    <property type="entry name" value="PA2G4/ARX1"/>
</dbReference>
<proteinExistence type="inferred from homology"/>
<dbReference type="PANTHER" id="PTHR10804">
    <property type="entry name" value="PROTEASE FAMILY M24 METHIONYL AMINOPEPTIDASE, AMINOPEPTIDASE P"/>
    <property type="match status" value="1"/>
</dbReference>
<dbReference type="PANTHER" id="PTHR10804:SF11">
    <property type="entry name" value="PROLIFERATION-ASSOCIATED PROTEIN 2G4"/>
    <property type="match status" value="1"/>
</dbReference>
<dbReference type="SUPFAM" id="SSF55920">
    <property type="entry name" value="Creatinase/aminopeptidase"/>
    <property type="match status" value="1"/>
</dbReference>
<dbReference type="FunFam" id="3.90.230.10:FF:000013">
    <property type="entry name" value="DNA-binding protein, 42 kDa"/>
    <property type="match status" value="1"/>
</dbReference>
<dbReference type="Proteomes" id="UP000639338">
    <property type="component" value="Unassembled WGS sequence"/>
</dbReference>
<sequence>MADKEEIEKTIAEDLVVTKYKMAGTIVNQILKQVLEKCVAGASVRETCEYGDKLLLEETSKVFKKEKDLKKGIAFPTCISVNNCICHFSPIASEPDVILKEDDMVKVDLGAHVDGFIAVVAHTIVVGSSADKKVTGKKADVVVAAHNASEAALRLLKPGTGTYSITSTVEKVCAAYKCKPIEGMLSHQLKRFKIDGEKTIIQNPNDAQKKEHEKFTLDTYEVYAMDVLVSTGEGIGREQNTRVTIYKKTDETYQLKLKASRAFYSVLTHNQGTMPFNLRTFEEEGKTKMAVVECVNHRLIEPFQVLYEKPNEHVAQFKFTVLLMPNGAHKITGLPFDSDAFQTDCTVEDPELKSLLNSSANPKSAKKKKKKAEKAVNEVAMEVDAKA</sequence>